<keyword evidence="1" id="KW-0472">Membrane</keyword>
<feature type="transmembrane region" description="Helical" evidence="1">
    <location>
        <begin position="6"/>
        <end position="24"/>
    </location>
</feature>
<feature type="transmembrane region" description="Helical" evidence="1">
    <location>
        <begin position="36"/>
        <end position="56"/>
    </location>
</feature>
<gene>
    <name evidence="2" type="ORF">IPJ89_02980</name>
</gene>
<sequence length="85" mass="9604">MGIESIVLGIIFALCLAVIGSRWFNALPRTWERVGMGLLAMILLFPALLYFSSRLLGWKFSLPTLLICFFIFLIVGKIVSKNLRI</sequence>
<protein>
    <submittedName>
        <fullName evidence="2">Uncharacterized protein</fullName>
    </submittedName>
</protein>
<name>A0A7T9I1A1_9ARCH</name>
<keyword evidence="1" id="KW-0812">Transmembrane</keyword>
<dbReference type="Proteomes" id="UP000596004">
    <property type="component" value="Chromosome"/>
</dbReference>
<dbReference type="EMBL" id="CP064981">
    <property type="protein sequence ID" value="QQR92108.1"/>
    <property type="molecule type" value="Genomic_DNA"/>
</dbReference>
<feature type="transmembrane region" description="Helical" evidence="1">
    <location>
        <begin position="62"/>
        <end position="80"/>
    </location>
</feature>
<evidence type="ECO:0000256" key="1">
    <source>
        <dbReference type="SAM" id="Phobius"/>
    </source>
</evidence>
<evidence type="ECO:0000313" key="2">
    <source>
        <dbReference type="EMBL" id="QQR92108.1"/>
    </source>
</evidence>
<dbReference type="AlphaFoldDB" id="A0A7T9I1A1"/>
<reference evidence="2" key="1">
    <citation type="submission" date="2020-11" db="EMBL/GenBank/DDBJ databases">
        <title>Connecting structure to function with the recovery of over 1000 high-quality activated sludge metagenome-assembled genomes encoding full-length rRNA genes using long-read sequencing.</title>
        <authorList>
            <person name="Singleton C.M."/>
            <person name="Petriglieri F."/>
            <person name="Kristensen J.M."/>
            <person name="Kirkegaard R.H."/>
            <person name="Michaelsen T.Y."/>
            <person name="Andersen M.H."/>
            <person name="Karst S.M."/>
            <person name="Dueholm M.S."/>
            <person name="Nielsen P.H."/>
            <person name="Albertsen M."/>
        </authorList>
    </citation>
    <scope>NUCLEOTIDE SEQUENCE</scope>
    <source>
        <strain evidence="2">Fred_18-Q3-R57-64_BAT3C.431</strain>
    </source>
</reference>
<accession>A0A7T9I1A1</accession>
<proteinExistence type="predicted"/>
<keyword evidence="1" id="KW-1133">Transmembrane helix</keyword>
<organism evidence="2">
    <name type="scientific">Candidatus Iainarchaeum sp</name>
    <dbReference type="NCBI Taxonomy" id="3101447"/>
    <lineage>
        <taxon>Archaea</taxon>
        <taxon>Candidatus Iainarchaeota</taxon>
        <taxon>Candidatus Iainarchaeia</taxon>
        <taxon>Candidatus Iainarchaeales</taxon>
        <taxon>Candidatus Iainarchaeaceae</taxon>
        <taxon>Candidatus Iainarchaeum</taxon>
    </lineage>
</organism>